<dbReference type="Proteomes" id="UP000242450">
    <property type="component" value="Chromosome X"/>
</dbReference>
<reference evidence="2 3" key="1">
    <citation type="journal article" date="2018" name="Mol. Genet. Genomics">
        <title>The red deer Cervus elaphus genome CerEla1.0: sequencing, annotating, genes, and chromosomes.</title>
        <authorList>
            <person name="Bana N.A."/>
            <person name="Nyiri A."/>
            <person name="Nagy J."/>
            <person name="Frank K."/>
            <person name="Nagy T."/>
            <person name="Steger V."/>
            <person name="Schiller M."/>
            <person name="Lakatos P."/>
            <person name="Sugar L."/>
            <person name="Horn P."/>
            <person name="Barta E."/>
            <person name="Orosz L."/>
        </authorList>
    </citation>
    <scope>NUCLEOTIDE SEQUENCE [LARGE SCALE GENOMIC DNA]</scope>
    <source>
        <strain evidence="2">Hungarian</strain>
    </source>
</reference>
<keyword evidence="3" id="KW-1185">Reference proteome</keyword>
<organism evidence="2 3">
    <name type="scientific">Cervus elaphus hippelaphus</name>
    <name type="common">European red deer</name>
    <dbReference type="NCBI Taxonomy" id="46360"/>
    <lineage>
        <taxon>Eukaryota</taxon>
        <taxon>Metazoa</taxon>
        <taxon>Chordata</taxon>
        <taxon>Craniata</taxon>
        <taxon>Vertebrata</taxon>
        <taxon>Euteleostomi</taxon>
        <taxon>Mammalia</taxon>
        <taxon>Eutheria</taxon>
        <taxon>Laurasiatheria</taxon>
        <taxon>Artiodactyla</taxon>
        <taxon>Ruminantia</taxon>
        <taxon>Pecora</taxon>
        <taxon>Cervidae</taxon>
        <taxon>Cervinae</taxon>
        <taxon>Cervus</taxon>
    </lineage>
</organism>
<feature type="region of interest" description="Disordered" evidence="1">
    <location>
        <begin position="13"/>
        <end position="64"/>
    </location>
</feature>
<name>A0A212BZE4_CEREH</name>
<proteinExistence type="predicted"/>
<sequence>MRHWRPTANCVQWGTKFPNQRSSSSWNQERAHGHWRRKPHITAAQPPKSPRKRGRGCRQKPEVQPANALLRGRALGASILPLEVSGFSPSAIFVSQDGKLLRLQGRFHCRREI</sequence>
<evidence type="ECO:0000313" key="3">
    <source>
        <dbReference type="Proteomes" id="UP000242450"/>
    </source>
</evidence>
<evidence type="ECO:0000313" key="2">
    <source>
        <dbReference type="EMBL" id="OWJ99139.1"/>
    </source>
</evidence>
<accession>A0A212BZE4</accession>
<feature type="compositionally biased region" description="Polar residues" evidence="1">
    <location>
        <begin position="13"/>
        <end position="28"/>
    </location>
</feature>
<dbReference type="AlphaFoldDB" id="A0A212BZE4"/>
<evidence type="ECO:0000256" key="1">
    <source>
        <dbReference type="SAM" id="MobiDB-lite"/>
    </source>
</evidence>
<protein>
    <submittedName>
        <fullName evidence="2">Uncharacterized protein</fullName>
    </submittedName>
</protein>
<feature type="compositionally biased region" description="Basic residues" evidence="1">
    <location>
        <begin position="49"/>
        <end position="58"/>
    </location>
</feature>
<gene>
    <name evidence="2" type="ORF">Celaphus_00009911</name>
</gene>
<dbReference type="EMBL" id="MKHE01000034">
    <property type="protein sequence ID" value="OWJ99139.1"/>
    <property type="molecule type" value="Genomic_DNA"/>
</dbReference>
<comment type="caution">
    <text evidence="2">The sequence shown here is derived from an EMBL/GenBank/DDBJ whole genome shotgun (WGS) entry which is preliminary data.</text>
</comment>